<evidence type="ECO:0000313" key="6">
    <source>
        <dbReference type="Proteomes" id="UP000249082"/>
    </source>
</evidence>
<organism evidence="5 6">
    <name type="scientific">Novosphingobium pentaromativorans</name>
    <dbReference type="NCBI Taxonomy" id="205844"/>
    <lineage>
        <taxon>Bacteria</taxon>
        <taxon>Pseudomonadati</taxon>
        <taxon>Pseudomonadota</taxon>
        <taxon>Alphaproteobacteria</taxon>
        <taxon>Sphingomonadales</taxon>
        <taxon>Sphingomonadaceae</taxon>
        <taxon>Novosphingobium</taxon>
    </lineage>
</organism>
<reference evidence="5 6" key="1">
    <citation type="submission" date="2017-08" db="EMBL/GenBank/DDBJ databases">
        <title>Infants hospitalized years apart are colonized by the same room-sourced microbial strains.</title>
        <authorList>
            <person name="Brooks B."/>
            <person name="Olm M.R."/>
            <person name="Firek B.A."/>
            <person name="Baker R."/>
            <person name="Thomas B.C."/>
            <person name="Morowitz M.J."/>
            <person name="Banfield J.F."/>
        </authorList>
    </citation>
    <scope>NUCLEOTIDE SEQUENCE [LARGE SCALE GENOMIC DNA]</scope>
    <source>
        <strain evidence="5">S2_005_002_R2_33</strain>
    </source>
</reference>
<protein>
    <recommendedName>
        <fullName evidence="7">Tetratricopeptide repeat protein</fullName>
    </recommendedName>
</protein>
<dbReference type="InterPro" id="IPR011990">
    <property type="entry name" value="TPR-like_helical_dom_sf"/>
</dbReference>
<feature type="repeat" description="TPR" evidence="3">
    <location>
        <begin position="188"/>
        <end position="221"/>
    </location>
</feature>
<name>A0A2W5NN85_9SPHN</name>
<proteinExistence type="predicted"/>
<evidence type="ECO:0000313" key="5">
    <source>
        <dbReference type="EMBL" id="PZQ53948.1"/>
    </source>
</evidence>
<keyword evidence="1" id="KW-0677">Repeat</keyword>
<sequence>MKALGNLFLIVSAFAALSACGERGPAPFDAAQTAIGAQDYEAARSSVLEVLENEPENLDALQLLARAEIALGNADAADRAMSRFAAAGGDGKVLNRLKAGALLVRGRPKDAIARIVNDFDTDAWRLRGEAHLAMGEKNAAAQAFEQGMGVGDNLPLAVAYARFALGNGDLALAEKILPRMQMFAKDSYNTLVLSGDLASARGETERAIGAYRRAIAAYPNRIEPMLALAETYGSEGKIDEAADLVDKAGKVKPSDSRVENLRIRLMAQRGDWEKIRLTLQGQEAGLDPASPQGLAYGEALLRLGQAEQARVLFSRATLLDPGNPYCRAMLGEAMLATGDASGAWRTLEPLSASPLAPAEVLAIAEKAARASGDPKADALKARLDPRRMKQTVELIEKGQAALDRQDWSEARAVYTRLLAGGEDAEVLGRLAWASAGLGRPREAIAYADRALAQDADNPAYMHAAALVRLELGVDLAGARSLLEAAAEADPRNADIARDLQKAKAAAG</sequence>
<keyword evidence="2 3" id="KW-0802">TPR repeat</keyword>
<dbReference type="AlphaFoldDB" id="A0A2W5NN85"/>
<dbReference type="SUPFAM" id="SSF48452">
    <property type="entry name" value="TPR-like"/>
    <property type="match status" value="3"/>
</dbReference>
<dbReference type="Pfam" id="PF14559">
    <property type="entry name" value="TPR_19"/>
    <property type="match status" value="2"/>
</dbReference>
<feature type="chain" id="PRO_5016109116" description="Tetratricopeptide repeat protein" evidence="4">
    <location>
        <begin position="19"/>
        <end position="507"/>
    </location>
</feature>
<evidence type="ECO:0000256" key="1">
    <source>
        <dbReference type="ARBA" id="ARBA00022737"/>
    </source>
</evidence>
<feature type="repeat" description="TPR" evidence="3">
    <location>
        <begin position="222"/>
        <end position="255"/>
    </location>
</feature>
<evidence type="ECO:0000256" key="4">
    <source>
        <dbReference type="SAM" id="SignalP"/>
    </source>
</evidence>
<keyword evidence="4" id="KW-0732">Signal</keyword>
<dbReference type="PANTHER" id="PTHR45586">
    <property type="entry name" value="TPR REPEAT-CONTAINING PROTEIN PA4667"/>
    <property type="match status" value="1"/>
</dbReference>
<gene>
    <name evidence="5" type="ORF">DI555_14585</name>
</gene>
<feature type="signal peptide" evidence="4">
    <location>
        <begin position="1"/>
        <end position="18"/>
    </location>
</feature>
<dbReference type="Gene3D" id="1.25.40.10">
    <property type="entry name" value="Tetratricopeptide repeat domain"/>
    <property type="match status" value="3"/>
</dbReference>
<evidence type="ECO:0008006" key="7">
    <source>
        <dbReference type="Google" id="ProtNLM"/>
    </source>
</evidence>
<dbReference type="EMBL" id="QFPX01000011">
    <property type="protein sequence ID" value="PZQ53948.1"/>
    <property type="molecule type" value="Genomic_DNA"/>
</dbReference>
<evidence type="ECO:0000256" key="3">
    <source>
        <dbReference type="PROSITE-ProRule" id="PRU00339"/>
    </source>
</evidence>
<accession>A0A2W5NN85</accession>
<dbReference type="Pfam" id="PF13432">
    <property type="entry name" value="TPR_16"/>
    <property type="match status" value="2"/>
</dbReference>
<dbReference type="Proteomes" id="UP000249082">
    <property type="component" value="Unassembled WGS sequence"/>
</dbReference>
<dbReference type="InterPro" id="IPR051012">
    <property type="entry name" value="CellSynth/LPSAsmb/PSIAsmb"/>
</dbReference>
<comment type="caution">
    <text evidence="5">The sequence shown here is derived from an EMBL/GenBank/DDBJ whole genome shotgun (WGS) entry which is preliminary data.</text>
</comment>
<evidence type="ECO:0000256" key="2">
    <source>
        <dbReference type="ARBA" id="ARBA00022803"/>
    </source>
</evidence>
<dbReference type="SMART" id="SM00028">
    <property type="entry name" value="TPR"/>
    <property type="match status" value="5"/>
</dbReference>
<dbReference type="InterPro" id="IPR019734">
    <property type="entry name" value="TPR_rpt"/>
</dbReference>
<dbReference type="PROSITE" id="PS50005">
    <property type="entry name" value="TPR"/>
    <property type="match status" value="2"/>
</dbReference>
<dbReference type="PANTHER" id="PTHR45586:SF1">
    <property type="entry name" value="LIPOPOLYSACCHARIDE ASSEMBLY PROTEIN B"/>
    <property type="match status" value="1"/>
</dbReference>
<dbReference type="PROSITE" id="PS51257">
    <property type="entry name" value="PROKAR_LIPOPROTEIN"/>
    <property type="match status" value="1"/>
</dbReference>